<keyword evidence="5" id="KW-0411">Iron-sulfur</keyword>
<dbReference type="CDD" id="cd00207">
    <property type="entry name" value="fer2"/>
    <property type="match status" value="1"/>
</dbReference>
<evidence type="ECO:0000256" key="6">
    <source>
        <dbReference type="ARBA" id="ARBA00060707"/>
    </source>
</evidence>
<dbReference type="PROSITE" id="PS00197">
    <property type="entry name" value="2FE2S_FER_1"/>
    <property type="match status" value="1"/>
</dbReference>
<feature type="domain" description="2Fe-2S ferredoxin-type" evidence="7">
    <location>
        <begin position="4"/>
        <end position="80"/>
    </location>
</feature>
<keyword evidence="2" id="KW-0479">Metal-binding</keyword>
<keyword evidence="1" id="KW-0001">2Fe-2S</keyword>
<dbReference type="InterPro" id="IPR002888">
    <property type="entry name" value="2Fe-2S-bd"/>
</dbReference>
<dbReference type="SUPFAM" id="SSF54292">
    <property type="entry name" value="2Fe-2S ferredoxin-like"/>
    <property type="match status" value="1"/>
</dbReference>
<dbReference type="Gene3D" id="1.10.150.120">
    <property type="entry name" value="[2Fe-2S]-binding domain"/>
    <property type="match status" value="1"/>
</dbReference>
<evidence type="ECO:0000259" key="7">
    <source>
        <dbReference type="PROSITE" id="PS51085"/>
    </source>
</evidence>
<dbReference type="FunFam" id="1.10.150.120:FF:000003">
    <property type="entry name" value="Carbon monoxide dehydrogenase, small subunit"/>
    <property type="match status" value="1"/>
</dbReference>
<evidence type="ECO:0000256" key="2">
    <source>
        <dbReference type="ARBA" id="ARBA00022723"/>
    </source>
</evidence>
<dbReference type="SUPFAM" id="SSF47741">
    <property type="entry name" value="CO dehydrogenase ISP C-domain like"/>
    <property type="match status" value="1"/>
</dbReference>
<keyword evidence="9" id="KW-1185">Reference proteome</keyword>
<dbReference type="InterPro" id="IPR001041">
    <property type="entry name" value="2Fe-2S_ferredoxin-type"/>
</dbReference>
<evidence type="ECO:0000256" key="1">
    <source>
        <dbReference type="ARBA" id="ARBA00022714"/>
    </source>
</evidence>
<comment type="pathway">
    <text evidence="6">Alkaloid degradation; nicotine degradation.</text>
</comment>
<dbReference type="Proteomes" id="UP000462055">
    <property type="component" value="Unassembled WGS sequence"/>
</dbReference>
<gene>
    <name evidence="8" type="ORF">F8568_021635</name>
</gene>
<accession>A0A6I4MGS8</accession>
<name>A0A6I4MGS8_9ACTN</name>
<dbReference type="InterPro" id="IPR036884">
    <property type="entry name" value="2Fe-2S-bd_dom_sf"/>
</dbReference>
<keyword evidence="3" id="KW-0560">Oxidoreductase</keyword>
<keyword evidence="4" id="KW-0408">Iron</keyword>
<reference evidence="8" key="1">
    <citation type="submission" date="2019-12" db="EMBL/GenBank/DDBJ databases">
        <title>Actinomadura physcomitrii sp. nov., a novel actinomycete isolated from moss [Physcomitrium sphaericum (Ludw) Fuernr].</title>
        <authorList>
            <person name="Zhuang X."/>
        </authorList>
    </citation>
    <scope>NUCLEOTIDE SEQUENCE [LARGE SCALE GENOMIC DNA]</scope>
    <source>
        <strain evidence="8">LD22</strain>
    </source>
</reference>
<dbReference type="Gene3D" id="3.10.20.30">
    <property type="match status" value="1"/>
</dbReference>
<dbReference type="PANTHER" id="PTHR44379">
    <property type="entry name" value="OXIDOREDUCTASE WITH IRON-SULFUR SUBUNIT"/>
    <property type="match status" value="1"/>
</dbReference>
<dbReference type="GO" id="GO:0016491">
    <property type="term" value="F:oxidoreductase activity"/>
    <property type="evidence" value="ECO:0007669"/>
    <property type="project" value="UniProtKB-KW"/>
</dbReference>
<evidence type="ECO:0000313" key="8">
    <source>
        <dbReference type="EMBL" id="MWA02931.1"/>
    </source>
</evidence>
<evidence type="ECO:0000313" key="9">
    <source>
        <dbReference type="Proteomes" id="UP000462055"/>
    </source>
</evidence>
<evidence type="ECO:0000256" key="4">
    <source>
        <dbReference type="ARBA" id="ARBA00023004"/>
    </source>
</evidence>
<dbReference type="Pfam" id="PF00111">
    <property type="entry name" value="Fer2"/>
    <property type="match status" value="1"/>
</dbReference>
<dbReference type="PANTHER" id="PTHR44379:SF5">
    <property type="entry name" value="OXIDOREDUCTASE WITH IRON-SULFUR SUBUNIT"/>
    <property type="match status" value="1"/>
</dbReference>
<proteinExistence type="predicted"/>
<sequence>MPEVQIRVMVNGRPRTATVPPRLTLADFLREHCRLTGTHLGCEHGVCGACSVLLDGEAVRACLVFAVQADGAEITTVEGIAAADGELSPVQAAFREHHGLQCGFCTPGFVVSVTAFLRDNPDPTDEQIRDGLSGNLCRCTGYQGIIEAVRAAAERPAEHTRTAGT</sequence>
<dbReference type="InterPro" id="IPR012675">
    <property type="entry name" value="Beta-grasp_dom_sf"/>
</dbReference>
<dbReference type="GO" id="GO:0046872">
    <property type="term" value="F:metal ion binding"/>
    <property type="evidence" value="ECO:0007669"/>
    <property type="project" value="UniProtKB-KW"/>
</dbReference>
<dbReference type="EMBL" id="WBMS02000016">
    <property type="protein sequence ID" value="MWA02931.1"/>
    <property type="molecule type" value="Genomic_DNA"/>
</dbReference>
<dbReference type="FunFam" id="3.10.20.30:FF:000020">
    <property type="entry name" value="Xanthine dehydrogenase iron-sulfur subunit"/>
    <property type="match status" value="1"/>
</dbReference>
<dbReference type="InterPro" id="IPR036010">
    <property type="entry name" value="2Fe-2S_ferredoxin-like_sf"/>
</dbReference>
<protein>
    <submittedName>
        <fullName evidence="8">2Fe-2S iron-sulfur cluster binding domain-containing protein</fullName>
    </submittedName>
</protein>
<evidence type="ECO:0000256" key="5">
    <source>
        <dbReference type="ARBA" id="ARBA00023014"/>
    </source>
</evidence>
<comment type="caution">
    <text evidence="8">The sequence shown here is derived from an EMBL/GenBank/DDBJ whole genome shotgun (WGS) entry which is preliminary data.</text>
</comment>
<dbReference type="Pfam" id="PF01799">
    <property type="entry name" value="Fer2_2"/>
    <property type="match status" value="1"/>
</dbReference>
<dbReference type="PROSITE" id="PS51085">
    <property type="entry name" value="2FE2S_FER_2"/>
    <property type="match status" value="1"/>
</dbReference>
<dbReference type="InterPro" id="IPR006058">
    <property type="entry name" value="2Fe2S_fd_BS"/>
</dbReference>
<dbReference type="RefSeq" id="WP_151595564.1">
    <property type="nucleotide sequence ID" value="NZ_WBMS02000016.1"/>
</dbReference>
<dbReference type="InterPro" id="IPR051452">
    <property type="entry name" value="Diverse_Oxidoreductases"/>
</dbReference>
<organism evidence="8 9">
    <name type="scientific">Actinomadura physcomitrii</name>
    <dbReference type="NCBI Taxonomy" id="2650748"/>
    <lineage>
        <taxon>Bacteria</taxon>
        <taxon>Bacillati</taxon>
        <taxon>Actinomycetota</taxon>
        <taxon>Actinomycetes</taxon>
        <taxon>Streptosporangiales</taxon>
        <taxon>Thermomonosporaceae</taxon>
        <taxon>Actinomadura</taxon>
    </lineage>
</organism>
<dbReference type="GO" id="GO:0051537">
    <property type="term" value="F:2 iron, 2 sulfur cluster binding"/>
    <property type="evidence" value="ECO:0007669"/>
    <property type="project" value="UniProtKB-KW"/>
</dbReference>
<dbReference type="AlphaFoldDB" id="A0A6I4MGS8"/>
<evidence type="ECO:0000256" key="3">
    <source>
        <dbReference type="ARBA" id="ARBA00023002"/>
    </source>
</evidence>